<dbReference type="HOGENOM" id="CLU_2917191_0_0_5"/>
<keyword evidence="1" id="KW-1133">Transmembrane helix</keyword>
<gene>
    <name evidence="2" type="ORF">RB2654_10533</name>
</gene>
<reference evidence="2 3" key="1">
    <citation type="journal article" date="2010" name="J. Bacteriol.">
        <title>Genome sequences of Pelagibaca bermudensis HTCC2601T and Maritimibacter alkaliphilus HTCC2654T, the type strains of two marine Roseobacter genera.</title>
        <authorList>
            <person name="Thrash J.C."/>
            <person name="Cho J.C."/>
            <person name="Ferriera S."/>
            <person name="Johnson J."/>
            <person name="Vergin K.L."/>
            <person name="Giovannoni S.J."/>
        </authorList>
    </citation>
    <scope>NUCLEOTIDE SEQUENCE [LARGE SCALE GENOMIC DNA]</scope>
    <source>
        <strain evidence="2 3">HTCC2654</strain>
    </source>
</reference>
<keyword evidence="1" id="KW-0472">Membrane</keyword>
<keyword evidence="1" id="KW-0812">Transmembrane</keyword>
<sequence>MMQNVFERFTNQKEGNALVDWAVLFTGLALMVTSIALTLSHGPDTVSSEADVPAIVEQMAG</sequence>
<name>A3VF12_9RHOB</name>
<evidence type="ECO:0000256" key="1">
    <source>
        <dbReference type="SAM" id="Phobius"/>
    </source>
</evidence>
<protein>
    <submittedName>
        <fullName evidence="2">Uncharacterized protein</fullName>
    </submittedName>
</protein>
<dbReference type="EMBL" id="AAMT01000006">
    <property type="protein sequence ID" value="EAQ12927.1"/>
    <property type="molecule type" value="Genomic_DNA"/>
</dbReference>
<comment type="caution">
    <text evidence="2">The sequence shown here is derived from an EMBL/GenBank/DDBJ whole genome shotgun (WGS) entry which is preliminary data.</text>
</comment>
<accession>A3VF12</accession>
<dbReference type="Proteomes" id="UP000002931">
    <property type="component" value="Unassembled WGS sequence"/>
</dbReference>
<dbReference type="STRING" id="314271.RB2654_10533"/>
<evidence type="ECO:0000313" key="2">
    <source>
        <dbReference type="EMBL" id="EAQ12927.1"/>
    </source>
</evidence>
<keyword evidence="3" id="KW-1185">Reference proteome</keyword>
<feature type="transmembrane region" description="Helical" evidence="1">
    <location>
        <begin position="21"/>
        <end position="39"/>
    </location>
</feature>
<proteinExistence type="predicted"/>
<dbReference type="AlphaFoldDB" id="A3VF12"/>
<organism evidence="2 3">
    <name type="scientific">Maritimibacter alkaliphilus HTCC2654</name>
    <dbReference type="NCBI Taxonomy" id="314271"/>
    <lineage>
        <taxon>Bacteria</taxon>
        <taxon>Pseudomonadati</taxon>
        <taxon>Pseudomonadota</taxon>
        <taxon>Alphaproteobacteria</taxon>
        <taxon>Rhodobacterales</taxon>
        <taxon>Roseobacteraceae</taxon>
        <taxon>Maritimibacter</taxon>
    </lineage>
</organism>
<evidence type="ECO:0000313" key="3">
    <source>
        <dbReference type="Proteomes" id="UP000002931"/>
    </source>
</evidence>